<dbReference type="InterPro" id="IPR003673">
    <property type="entry name" value="CoA-Trfase_fam_III"/>
</dbReference>
<dbReference type="RefSeq" id="WP_029558518.1">
    <property type="nucleotide sequence ID" value="NZ_JBAFUR010000007.1"/>
</dbReference>
<gene>
    <name evidence="2" type="ORF">V5F30_20965</name>
</gene>
<dbReference type="InterPro" id="IPR050483">
    <property type="entry name" value="CoA-transferase_III_domain"/>
</dbReference>
<name>A0ABW6ZNW9_9HYPH</name>
<dbReference type="EC" id="2.8.3.-" evidence="2"/>
<evidence type="ECO:0000313" key="3">
    <source>
        <dbReference type="Proteomes" id="UP001604043"/>
    </source>
</evidence>
<dbReference type="EMBL" id="JBAFUR010000007">
    <property type="protein sequence ID" value="MFG1254699.1"/>
    <property type="molecule type" value="Genomic_DNA"/>
</dbReference>
<proteinExistence type="predicted"/>
<keyword evidence="1 2" id="KW-0808">Transferase</keyword>
<reference evidence="2 3" key="1">
    <citation type="submission" date="2024-02" db="EMBL/GenBank/DDBJ databases">
        <title>Expansion and revision of Xanthobacter and proposal of Roseixanthobacter gen. nov.</title>
        <authorList>
            <person name="Soltysiak M.P.M."/>
            <person name="Jalihal A."/>
            <person name="Ory A."/>
            <person name="Chrisophersen C."/>
            <person name="Lee A.D."/>
            <person name="Boulton J."/>
            <person name="Springer M."/>
        </authorList>
    </citation>
    <scope>NUCLEOTIDE SEQUENCE [LARGE SCALE GENOMIC DNA]</scope>
    <source>
        <strain evidence="2 3">CB5</strain>
    </source>
</reference>
<dbReference type="InterPro" id="IPR044855">
    <property type="entry name" value="CoA-Trfase_III_dom3_sf"/>
</dbReference>
<dbReference type="Gene3D" id="3.40.50.10540">
    <property type="entry name" value="Crotonobetainyl-coa:carnitine coa-transferase, domain 1"/>
    <property type="match status" value="1"/>
</dbReference>
<dbReference type="SUPFAM" id="SSF89796">
    <property type="entry name" value="CoA-transferase family III (CaiB/BaiF)"/>
    <property type="match status" value="1"/>
</dbReference>
<dbReference type="PANTHER" id="PTHR48207">
    <property type="entry name" value="SUCCINATE--HYDROXYMETHYLGLUTARATE COA-TRANSFERASE"/>
    <property type="match status" value="1"/>
</dbReference>
<keyword evidence="3" id="KW-1185">Reference proteome</keyword>
<dbReference type="PANTHER" id="PTHR48207:SF3">
    <property type="entry name" value="SUCCINATE--HYDROXYMETHYLGLUTARATE COA-TRANSFERASE"/>
    <property type="match status" value="1"/>
</dbReference>
<dbReference type="Proteomes" id="UP001604043">
    <property type="component" value="Unassembled WGS sequence"/>
</dbReference>
<dbReference type="GO" id="GO:0016740">
    <property type="term" value="F:transferase activity"/>
    <property type="evidence" value="ECO:0007669"/>
    <property type="project" value="UniProtKB-KW"/>
</dbReference>
<dbReference type="Gene3D" id="3.30.1540.10">
    <property type="entry name" value="formyl-coa transferase, domain 3"/>
    <property type="match status" value="1"/>
</dbReference>
<evidence type="ECO:0000256" key="1">
    <source>
        <dbReference type="ARBA" id="ARBA00022679"/>
    </source>
</evidence>
<organism evidence="2 3">
    <name type="scientific">Xanthobacter aminoxidans</name>
    <dbReference type="NCBI Taxonomy" id="186280"/>
    <lineage>
        <taxon>Bacteria</taxon>
        <taxon>Pseudomonadati</taxon>
        <taxon>Pseudomonadota</taxon>
        <taxon>Alphaproteobacteria</taxon>
        <taxon>Hyphomicrobiales</taxon>
        <taxon>Xanthobacteraceae</taxon>
        <taxon>Xanthobacter</taxon>
    </lineage>
</organism>
<dbReference type="Pfam" id="PF02515">
    <property type="entry name" value="CoA_transf_3"/>
    <property type="match status" value="1"/>
</dbReference>
<dbReference type="InterPro" id="IPR023606">
    <property type="entry name" value="CoA-Trfase_III_dom_1_sf"/>
</dbReference>
<protein>
    <submittedName>
        <fullName evidence="2">CoA transferase</fullName>
        <ecNumber evidence="2">2.8.3.-</ecNumber>
    </submittedName>
</protein>
<evidence type="ECO:0000313" key="2">
    <source>
        <dbReference type="EMBL" id="MFG1254699.1"/>
    </source>
</evidence>
<comment type="caution">
    <text evidence="2">The sequence shown here is derived from an EMBL/GenBank/DDBJ whole genome shotgun (WGS) entry which is preliminary data.</text>
</comment>
<sequence>MSLALSGLNIVDFSMGVAGPYATALCAQHGANVTKIEPRHGDWARSLGRRHGDASTYFAIYNRGKKSIVIDLKTEEGRKIALSAAANADVVVESFRPGVMAKLGLDYASVRALNPKAIYVSISGFGQNGRRSRLPGVDSVAQGYSGFISLSKDANGRPVKVDMVIMDIVTGLYAYQSILTSVIHRYSGNTSGHYIDCSLLQSALALQACKLAEHELDGGGQSLYAPLGVYETADGYMTLSVNEDDAFERFSKAVNLPELQDEPLYATKDGRREYKDEINASCARMLKEKTTREWIDIFVAHEILHAPVWDYDDVLKDEDIMHSGYIARVQQGGMDHPIPYSLPPGVDPGHLQAMDAPHLGEHTKELLLGWGFSPEQIDKALSDGSAVQRPRAEPGAAS</sequence>
<accession>A0ABW6ZNW9</accession>